<gene>
    <name evidence="1" type="ORF">PROPAUS_0239</name>
</gene>
<organism evidence="1 2">
    <name type="scientific">Propionibacterium australiense</name>
    <dbReference type="NCBI Taxonomy" id="119981"/>
    <lineage>
        <taxon>Bacteria</taxon>
        <taxon>Bacillati</taxon>
        <taxon>Actinomycetota</taxon>
        <taxon>Actinomycetes</taxon>
        <taxon>Propionibacteriales</taxon>
        <taxon>Propionibacteriaceae</taxon>
        <taxon>Propionibacterium</taxon>
    </lineage>
</organism>
<name>A0A383S482_9ACTN</name>
<dbReference type="RefSeq" id="WP_197720664.1">
    <property type="nucleotide sequence ID" value="NZ_LR134442.1"/>
</dbReference>
<dbReference type="AlphaFoldDB" id="A0A383S482"/>
<dbReference type="EMBL" id="UNQJ01000001">
    <property type="protein sequence ID" value="SYZ32362.1"/>
    <property type="molecule type" value="Genomic_DNA"/>
</dbReference>
<reference evidence="2" key="1">
    <citation type="submission" date="2018-08" db="EMBL/GenBank/DDBJ databases">
        <authorList>
            <person name="Hornung B."/>
        </authorList>
    </citation>
    <scope>NUCLEOTIDE SEQUENCE [LARGE SCALE GENOMIC DNA]</scope>
</reference>
<accession>A0A383S482</accession>
<dbReference type="Proteomes" id="UP000263928">
    <property type="component" value="Unassembled WGS sequence"/>
</dbReference>
<evidence type="ECO:0000313" key="2">
    <source>
        <dbReference type="Proteomes" id="UP000263928"/>
    </source>
</evidence>
<sequence>MGVSFMVITVVPDQHMLDADAFLRQARRKWPGCRTFENDPAAEISDAEVDVNPAGAPSFTVTHFPNDMISVDGIPDQSAEVAAWVRSLHPDPGLVLWYVDEGFNGHTVLFPGITAGQIASGWVDHGEHDPFEEYPDYFT</sequence>
<proteinExistence type="predicted"/>
<evidence type="ECO:0000313" key="1">
    <source>
        <dbReference type="EMBL" id="SYZ32362.1"/>
    </source>
</evidence>
<protein>
    <submittedName>
        <fullName evidence="1">Uncharacterized protein</fullName>
    </submittedName>
</protein>
<keyword evidence="2" id="KW-1185">Reference proteome</keyword>